<evidence type="ECO:0000313" key="3">
    <source>
        <dbReference type="Proteomes" id="UP000030700"/>
    </source>
</evidence>
<dbReference type="InterPro" id="IPR008407">
    <property type="entry name" value="Brnchd-chn_aa_trnsp_AzlD"/>
</dbReference>
<accession>A0A081BQ73</accession>
<organism evidence="2">
    <name type="scientific">Candidatus Moduliflexus flocculans</name>
    <dbReference type="NCBI Taxonomy" id="1499966"/>
    <lineage>
        <taxon>Bacteria</taxon>
        <taxon>Candidatus Moduliflexota</taxon>
        <taxon>Candidatus Moduliflexia</taxon>
        <taxon>Candidatus Moduliflexales</taxon>
        <taxon>Candidatus Moduliflexaceae</taxon>
    </lineage>
</organism>
<dbReference type="Proteomes" id="UP000030700">
    <property type="component" value="Unassembled WGS sequence"/>
</dbReference>
<feature type="transmembrane region" description="Helical" evidence="1">
    <location>
        <begin position="40"/>
        <end position="60"/>
    </location>
</feature>
<dbReference type="STRING" id="1499966.U14_03790"/>
<gene>
    <name evidence="2" type="ORF">U14_03790</name>
</gene>
<feature type="transmembrane region" description="Helical" evidence="1">
    <location>
        <begin position="6"/>
        <end position="28"/>
    </location>
</feature>
<feature type="transmembrane region" description="Helical" evidence="1">
    <location>
        <begin position="72"/>
        <end position="103"/>
    </location>
</feature>
<dbReference type="Pfam" id="PF05437">
    <property type="entry name" value="AzlD"/>
    <property type="match status" value="1"/>
</dbReference>
<keyword evidence="1" id="KW-0472">Membrane</keyword>
<proteinExistence type="predicted"/>
<sequence length="107" mass="11664">MEQTTIFLTLLGMMAATALPRILPLLLLSLKPLPKWAMAWLRYVPVAILSAMLLPSLLMIEGKLSFGKENLFLIAAFPTILVAWKTRSFLGAVAVGMGVVALLRLQG</sequence>
<keyword evidence="3" id="KW-1185">Reference proteome</keyword>
<protein>
    <submittedName>
        <fullName evidence="2">Branched-chain amino acid transport</fullName>
    </submittedName>
</protein>
<reference evidence="2" key="1">
    <citation type="journal article" date="2015" name="PeerJ">
        <title>First genomic representation of candidate bacterial phylum KSB3 points to enhanced environmental sensing as a trigger of wastewater bulking.</title>
        <authorList>
            <person name="Sekiguchi Y."/>
            <person name="Ohashi A."/>
            <person name="Parks D.H."/>
            <person name="Yamauchi T."/>
            <person name="Tyson G.W."/>
            <person name="Hugenholtz P."/>
        </authorList>
    </citation>
    <scope>NUCLEOTIDE SEQUENCE [LARGE SCALE GENOMIC DNA]</scope>
</reference>
<dbReference type="HOGENOM" id="CLU_157896_0_0_0"/>
<evidence type="ECO:0000256" key="1">
    <source>
        <dbReference type="SAM" id="Phobius"/>
    </source>
</evidence>
<keyword evidence="1" id="KW-1133">Transmembrane helix</keyword>
<dbReference type="EMBL" id="DF820458">
    <property type="protein sequence ID" value="GAK52539.1"/>
    <property type="molecule type" value="Genomic_DNA"/>
</dbReference>
<dbReference type="AlphaFoldDB" id="A0A081BQ73"/>
<name>A0A081BQ73_9BACT</name>
<keyword evidence="1" id="KW-0812">Transmembrane</keyword>
<evidence type="ECO:0000313" key="2">
    <source>
        <dbReference type="EMBL" id="GAK52539.1"/>
    </source>
</evidence>